<feature type="domain" description="ABC transporter" evidence="11">
    <location>
        <begin position="250"/>
        <end position="491"/>
    </location>
</feature>
<keyword evidence="3" id="KW-0813">Transport</keyword>
<feature type="domain" description="ABC transporter" evidence="11">
    <location>
        <begin position="6"/>
        <end position="242"/>
    </location>
</feature>
<keyword evidence="4" id="KW-1003">Cell membrane</keyword>
<keyword evidence="10" id="KW-0472">Membrane</keyword>
<evidence type="ECO:0000256" key="6">
    <source>
        <dbReference type="ARBA" id="ARBA00022737"/>
    </source>
</evidence>
<dbReference type="PANTHER" id="PTHR43790">
    <property type="entry name" value="CARBOHYDRATE TRANSPORT ATP-BINDING PROTEIN MG119-RELATED"/>
    <property type="match status" value="1"/>
</dbReference>
<dbReference type="GO" id="GO:0005886">
    <property type="term" value="C:plasma membrane"/>
    <property type="evidence" value="ECO:0007669"/>
    <property type="project" value="UniProtKB-SubCell"/>
</dbReference>
<dbReference type="InterPro" id="IPR003593">
    <property type="entry name" value="AAA+_ATPase"/>
</dbReference>
<proteinExistence type="inferred from homology"/>
<comment type="similarity">
    <text evidence="2">Belongs to the ABC transporter superfamily.</text>
</comment>
<accession>A0A6A7Y1G1</accession>
<evidence type="ECO:0000256" key="2">
    <source>
        <dbReference type="ARBA" id="ARBA00005417"/>
    </source>
</evidence>
<dbReference type="RefSeq" id="WP_153479840.1">
    <property type="nucleotide sequence ID" value="NZ_VWNA01000001.1"/>
</dbReference>
<keyword evidence="8 12" id="KW-0067">ATP-binding</keyword>
<dbReference type="PROSITE" id="PS00211">
    <property type="entry name" value="ABC_TRANSPORTER_1"/>
    <property type="match status" value="1"/>
</dbReference>
<dbReference type="InterPro" id="IPR027417">
    <property type="entry name" value="P-loop_NTPase"/>
</dbReference>
<protein>
    <submittedName>
        <fullName evidence="12">Sugar ABC transporter ATP-binding protein</fullName>
    </submittedName>
</protein>
<dbReference type="SUPFAM" id="SSF52540">
    <property type="entry name" value="P-loop containing nucleoside triphosphate hydrolases"/>
    <property type="match status" value="2"/>
</dbReference>
<keyword evidence="6" id="KW-0677">Repeat</keyword>
<dbReference type="AlphaFoldDB" id="A0A6A7Y1G1"/>
<dbReference type="FunFam" id="3.40.50.300:FF:000127">
    <property type="entry name" value="Ribose import ATP-binding protein RbsA"/>
    <property type="match status" value="1"/>
</dbReference>
<dbReference type="Gene3D" id="3.40.50.300">
    <property type="entry name" value="P-loop containing nucleotide triphosphate hydrolases"/>
    <property type="match status" value="2"/>
</dbReference>
<dbReference type="InterPro" id="IPR017871">
    <property type="entry name" value="ABC_transporter-like_CS"/>
</dbReference>
<dbReference type="CDD" id="cd03215">
    <property type="entry name" value="ABC_Carb_Monos_II"/>
    <property type="match status" value="1"/>
</dbReference>
<gene>
    <name evidence="12" type="ORF">F0357_07990</name>
</gene>
<evidence type="ECO:0000256" key="10">
    <source>
        <dbReference type="ARBA" id="ARBA00023136"/>
    </source>
</evidence>
<dbReference type="GO" id="GO:0005524">
    <property type="term" value="F:ATP binding"/>
    <property type="evidence" value="ECO:0007669"/>
    <property type="project" value="UniProtKB-KW"/>
</dbReference>
<name>A0A6A7Y1G1_9HYPH</name>
<dbReference type="PANTHER" id="PTHR43790:SF3">
    <property type="entry name" value="D-ALLOSE IMPORT ATP-BINDING PROTEIN ALSA-RELATED"/>
    <property type="match status" value="1"/>
</dbReference>
<evidence type="ECO:0000256" key="9">
    <source>
        <dbReference type="ARBA" id="ARBA00022967"/>
    </source>
</evidence>
<dbReference type="EMBL" id="VWNA01000001">
    <property type="protein sequence ID" value="MQT12595.1"/>
    <property type="molecule type" value="Genomic_DNA"/>
</dbReference>
<evidence type="ECO:0000256" key="1">
    <source>
        <dbReference type="ARBA" id="ARBA00004202"/>
    </source>
</evidence>
<sequence length="495" mass="53514">MTEPLIQLSGVTKAFAGVRALVDGALDLYGGEVTALIGENGAGKSTLVKVLTGIHAPDTGSILIAGKPVSVTSAADAERLGITAIHQEAVVFDDLSIAENIFVSNRPRGRFGTVDWAKMRSEARRLLHELEADLDPDLPLKSLSIAQKHLVQIARALSHDARLVIMDEPTAALSHREAEDLFRIVERLKGEGRAILFISHKFEEVMRIADRYAVFRDGAAVGAGRIADTNTEELIRLMVGRSVDQIFPKIEVTPGAEALRVEGFSHPTEFDDVSFSVRRGEILGVYGLVGAGRSEVMKAVFGITKPSAGRLVVEGQPVRIERPADAIAAGIVYVPEDRQHQGAVLKQSILDNISLPSLDRFSVAGFFNRTRERAVADALAKRLQVRMSGLDQLVENLSGGNQQKVVIAKWLATEPRILILDEPTKGIDVGSKAAVHRFMAELVAQGLAVIMVSSELPEVLGMADRVLVMARGRVRRTFTRAEATPEAVVRAATDA</sequence>
<dbReference type="GO" id="GO:0016887">
    <property type="term" value="F:ATP hydrolysis activity"/>
    <property type="evidence" value="ECO:0007669"/>
    <property type="project" value="InterPro"/>
</dbReference>
<evidence type="ECO:0000256" key="8">
    <source>
        <dbReference type="ARBA" id="ARBA00022840"/>
    </source>
</evidence>
<evidence type="ECO:0000313" key="12">
    <source>
        <dbReference type="EMBL" id="MQT12595.1"/>
    </source>
</evidence>
<reference evidence="12 13" key="1">
    <citation type="submission" date="2019-09" db="EMBL/GenBank/DDBJ databases">
        <title>Segnochrobactrum spirostomi gen. nov., sp. nov., isolated from the ciliate Spirostomum cf. yagiui and description of a novel family, Segnochrobactraceae fam. nov. within the order Rhizobiales of the class Alphaproteobacteria.</title>
        <authorList>
            <person name="Akter S."/>
            <person name="Shazib S.U.A."/>
            <person name="Shin M.K."/>
        </authorList>
    </citation>
    <scope>NUCLEOTIDE SEQUENCE [LARGE SCALE GENOMIC DNA]</scope>
    <source>
        <strain evidence="12 13">Sp-1</strain>
    </source>
</reference>
<dbReference type="CDD" id="cd03216">
    <property type="entry name" value="ABC_Carb_Monos_I"/>
    <property type="match status" value="1"/>
</dbReference>
<keyword evidence="13" id="KW-1185">Reference proteome</keyword>
<keyword evidence="9" id="KW-1278">Translocase</keyword>
<dbReference type="InterPro" id="IPR003439">
    <property type="entry name" value="ABC_transporter-like_ATP-bd"/>
</dbReference>
<organism evidence="12 13">
    <name type="scientific">Segnochrobactrum spirostomi</name>
    <dbReference type="NCBI Taxonomy" id="2608987"/>
    <lineage>
        <taxon>Bacteria</taxon>
        <taxon>Pseudomonadati</taxon>
        <taxon>Pseudomonadota</taxon>
        <taxon>Alphaproteobacteria</taxon>
        <taxon>Hyphomicrobiales</taxon>
        <taxon>Segnochrobactraceae</taxon>
        <taxon>Segnochrobactrum</taxon>
    </lineage>
</organism>
<dbReference type="Pfam" id="PF00005">
    <property type="entry name" value="ABC_tran"/>
    <property type="match status" value="2"/>
</dbReference>
<evidence type="ECO:0000256" key="4">
    <source>
        <dbReference type="ARBA" id="ARBA00022475"/>
    </source>
</evidence>
<evidence type="ECO:0000256" key="3">
    <source>
        <dbReference type="ARBA" id="ARBA00022448"/>
    </source>
</evidence>
<keyword evidence="5" id="KW-0762">Sugar transport</keyword>
<dbReference type="Proteomes" id="UP000332515">
    <property type="component" value="Unassembled WGS sequence"/>
</dbReference>
<comment type="subcellular location">
    <subcellularLocation>
        <location evidence="1">Cell membrane</location>
        <topology evidence="1">Peripheral membrane protein</topology>
    </subcellularLocation>
</comment>
<dbReference type="InterPro" id="IPR050107">
    <property type="entry name" value="ABC_carbohydrate_import_ATPase"/>
</dbReference>
<dbReference type="PROSITE" id="PS50893">
    <property type="entry name" value="ABC_TRANSPORTER_2"/>
    <property type="match status" value="2"/>
</dbReference>
<keyword evidence="7" id="KW-0547">Nucleotide-binding</keyword>
<evidence type="ECO:0000256" key="7">
    <source>
        <dbReference type="ARBA" id="ARBA00022741"/>
    </source>
</evidence>
<evidence type="ECO:0000313" key="13">
    <source>
        <dbReference type="Proteomes" id="UP000332515"/>
    </source>
</evidence>
<dbReference type="SMART" id="SM00382">
    <property type="entry name" value="AAA"/>
    <property type="match status" value="2"/>
</dbReference>
<evidence type="ECO:0000256" key="5">
    <source>
        <dbReference type="ARBA" id="ARBA00022597"/>
    </source>
</evidence>
<comment type="caution">
    <text evidence="12">The sequence shown here is derived from an EMBL/GenBank/DDBJ whole genome shotgun (WGS) entry which is preliminary data.</text>
</comment>
<evidence type="ECO:0000259" key="11">
    <source>
        <dbReference type="PROSITE" id="PS50893"/>
    </source>
</evidence>